<keyword evidence="3" id="KW-0285">Flavoprotein</keyword>
<comment type="cofactor">
    <cofactor evidence="1">
        <name>FAD</name>
        <dbReference type="ChEBI" id="CHEBI:57692"/>
    </cofactor>
</comment>
<organism evidence="7 8">
    <name type="scientific">Corynespora cassiicola Philippines</name>
    <dbReference type="NCBI Taxonomy" id="1448308"/>
    <lineage>
        <taxon>Eukaryota</taxon>
        <taxon>Fungi</taxon>
        <taxon>Dikarya</taxon>
        <taxon>Ascomycota</taxon>
        <taxon>Pezizomycotina</taxon>
        <taxon>Dothideomycetes</taxon>
        <taxon>Pleosporomycetidae</taxon>
        <taxon>Pleosporales</taxon>
        <taxon>Corynesporascaceae</taxon>
        <taxon>Corynespora</taxon>
    </lineage>
</organism>
<gene>
    <name evidence="7" type="ORF">BS50DRAFT_447124</name>
</gene>
<evidence type="ECO:0000259" key="6">
    <source>
        <dbReference type="Pfam" id="PF01266"/>
    </source>
</evidence>
<feature type="non-terminal residue" evidence="7">
    <location>
        <position position="395"/>
    </location>
</feature>
<evidence type="ECO:0000256" key="3">
    <source>
        <dbReference type="ARBA" id="ARBA00022630"/>
    </source>
</evidence>
<protein>
    <submittedName>
        <fullName evidence="7">FAD dependent oxidoreductase</fullName>
    </submittedName>
</protein>
<evidence type="ECO:0000256" key="1">
    <source>
        <dbReference type="ARBA" id="ARBA00001974"/>
    </source>
</evidence>
<comment type="similarity">
    <text evidence="2">Belongs to the MSOX/MTOX family.</text>
</comment>
<dbReference type="Gene3D" id="3.30.9.10">
    <property type="entry name" value="D-Amino Acid Oxidase, subunit A, domain 2"/>
    <property type="match status" value="1"/>
</dbReference>
<dbReference type="STRING" id="1448308.A0A2T2N786"/>
<accession>A0A2T2N786</accession>
<sequence>QRLIVIGGGCFGLATALELSCNKSFAQTHITIISASEIPDKNCSSFDINRIVRTDYTNPLYASLAAEALDKWRHSDWGKGGRFTESGLLMLGEAKDGYIASALDLARSRGQEKNITEVAGGEAIRKACTTGGQSGSWGYLNHHAGWADAARTLEYAYSELKKLGRAEIVIGNVSNLLVEKLANSQPRVTGVQLDDGRAYSADLTVLAAGARSPMLVDMRGLAVASGEVLSYMKLSPKESRRLRDMPAIINLSKGWFVIPPNGNELKVARHGQGFLNSHRFCHPLIDGEAELSIPSWERDDEEPMLKQGLGACREALQELIPWLATREFERTRICWYTDTTKGDFIIDYHPSLGGLFVATGGSGHAFKFIPVIGRRIVDAIQKKLDTKYQKLWRWP</sequence>
<evidence type="ECO:0000256" key="4">
    <source>
        <dbReference type="ARBA" id="ARBA00022827"/>
    </source>
</evidence>
<dbReference type="InterPro" id="IPR006076">
    <property type="entry name" value="FAD-dep_OxRdtase"/>
</dbReference>
<keyword evidence="5" id="KW-0560">Oxidoreductase</keyword>
<dbReference type="Proteomes" id="UP000240883">
    <property type="component" value="Unassembled WGS sequence"/>
</dbReference>
<dbReference type="InterPro" id="IPR036188">
    <property type="entry name" value="FAD/NAD-bd_sf"/>
</dbReference>
<dbReference type="PANTHER" id="PTHR10961">
    <property type="entry name" value="PEROXISOMAL SARCOSINE OXIDASE"/>
    <property type="match status" value="1"/>
</dbReference>
<evidence type="ECO:0000256" key="5">
    <source>
        <dbReference type="ARBA" id="ARBA00023002"/>
    </source>
</evidence>
<dbReference type="GO" id="GO:0050031">
    <property type="term" value="F:L-pipecolate oxidase activity"/>
    <property type="evidence" value="ECO:0007669"/>
    <property type="project" value="TreeGrafter"/>
</dbReference>
<evidence type="ECO:0000313" key="8">
    <source>
        <dbReference type="Proteomes" id="UP000240883"/>
    </source>
</evidence>
<dbReference type="GO" id="GO:0004657">
    <property type="term" value="F:proline dehydrogenase activity"/>
    <property type="evidence" value="ECO:0007669"/>
    <property type="project" value="TreeGrafter"/>
</dbReference>
<dbReference type="Pfam" id="PF01266">
    <property type="entry name" value="DAO"/>
    <property type="match status" value="1"/>
</dbReference>
<dbReference type="GO" id="GO:0008115">
    <property type="term" value="F:sarcosine oxidase activity"/>
    <property type="evidence" value="ECO:0007669"/>
    <property type="project" value="TreeGrafter"/>
</dbReference>
<evidence type="ECO:0000313" key="7">
    <source>
        <dbReference type="EMBL" id="PSN61240.1"/>
    </source>
</evidence>
<dbReference type="EMBL" id="KZ678145">
    <property type="protein sequence ID" value="PSN61240.1"/>
    <property type="molecule type" value="Genomic_DNA"/>
</dbReference>
<proteinExistence type="inferred from homology"/>
<evidence type="ECO:0000256" key="2">
    <source>
        <dbReference type="ARBA" id="ARBA00010989"/>
    </source>
</evidence>
<reference evidence="7 8" key="1">
    <citation type="journal article" date="2018" name="Front. Microbiol.">
        <title>Genome-Wide Analysis of Corynespora cassiicola Leaf Fall Disease Putative Effectors.</title>
        <authorList>
            <person name="Lopez D."/>
            <person name="Ribeiro S."/>
            <person name="Label P."/>
            <person name="Fumanal B."/>
            <person name="Venisse J.S."/>
            <person name="Kohler A."/>
            <person name="de Oliveira R.R."/>
            <person name="Labutti K."/>
            <person name="Lipzen A."/>
            <person name="Lail K."/>
            <person name="Bauer D."/>
            <person name="Ohm R.A."/>
            <person name="Barry K.W."/>
            <person name="Spatafora J."/>
            <person name="Grigoriev I.V."/>
            <person name="Martin F.M."/>
            <person name="Pujade-Renaud V."/>
        </authorList>
    </citation>
    <scope>NUCLEOTIDE SEQUENCE [LARGE SCALE GENOMIC DNA]</scope>
    <source>
        <strain evidence="7 8">Philippines</strain>
    </source>
</reference>
<dbReference type="OrthoDB" id="2219495at2759"/>
<keyword evidence="4" id="KW-0274">FAD</keyword>
<feature type="non-terminal residue" evidence="7">
    <location>
        <position position="1"/>
    </location>
</feature>
<dbReference type="AlphaFoldDB" id="A0A2T2N786"/>
<dbReference type="PANTHER" id="PTHR10961:SF46">
    <property type="entry name" value="PEROXISOMAL SARCOSINE OXIDASE"/>
    <property type="match status" value="1"/>
</dbReference>
<name>A0A2T2N786_CORCC</name>
<keyword evidence="8" id="KW-1185">Reference proteome</keyword>
<dbReference type="InterPro" id="IPR045170">
    <property type="entry name" value="MTOX"/>
</dbReference>
<dbReference type="Gene3D" id="3.50.50.60">
    <property type="entry name" value="FAD/NAD(P)-binding domain"/>
    <property type="match status" value="1"/>
</dbReference>
<feature type="domain" description="FAD dependent oxidoreductase" evidence="6">
    <location>
        <begin position="3"/>
        <end position="378"/>
    </location>
</feature>
<dbReference type="SUPFAM" id="SSF51905">
    <property type="entry name" value="FAD/NAD(P)-binding domain"/>
    <property type="match status" value="1"/>
</dbReference>
<dbReference type="GO" id="GO:0050660">
    <property type="term" value="F:flavin adenine dinucleotide binding"/>
    <property type="evidence" value="ECO:0007669"/>
    <property type="project" value="InterPro"/>
</dbReference>